<name>A0AAV3QD91_LITER</name>
<protein>
    <recommendedName>
        <fullName evidence="5">Reverse transcriptase domain-containing protein</fullName>
    </recommendedName>
</protein>
<dbReference type="EMBL" id="BAABME010004175">
    <property type="protein sequence ID" value="GAA0161430.1"/>
    <property type="molecule type" value="Genomic_DNA"/>
</dbReference>
<dbReference type="InterPro" id="IPR043502">
    <property type="entry name" value="DNA/RNA_pol_sf"/>
</dbReference>
<proteinExistence type="predicted"/>
<dbReference type="Pfam" id="PF13966">
    <property type="entry name" value="zf-RVT"/>
    <property type="match status" value="1"/>
</dbReference>
<dbReference type="PANTHER" id="PTHR33116:SF80">
    <property type="entry name" value="REVERSE TRANSCRIPTASE ZINC-BINDING DOMAIN-CONTAINING PROTEIN"/>
    <property type="match status" value="1"/>
</dbReference>
<feature type="domain" description="Reverse transcriptase" evidence="1">
    <location>
        <begin position="31"/>
        <end position="205"/>
    </location>
</feature>
<keyword evidence="4" id="KW-1185">Reference proteome</keyword>
<sequence length="601" mass="68878">MAHPTMADLVDCIPNLVSAQDNDNLMAMPTIQELINNRLSDILPKIISKFQTGFVHGWLIQDNILLAQELVHHLDKGKDRGNVMLKLDMTKAFDMLSWEFLCLILEKFGFAQAWIDRIGACLNNCWFSVMFNWELKGFFPSSKDHPQIAYNAGGSVQVPCLAFADDCMLFCNGLKFSLDKVNGFLAHFQSVSGQVINKDKSSCILSDKLPSNRVTIRLLASKGKVMHMSDMVKEKLEILMNKFVWGDVTWCKWGKTCYPYEEGGLNFRSFEEVEEACLFKSWFRLREGNTLWSRFMLTKYCSRDHPMKVRVHPAHSRIWKLLVGIREKAEAYIHWELGTGECDFGSISGCLLIAPDIRQEILLLHRFSGDKDVALWKLSNNGMFNFKTAFEEVRIPRETSTVYSSIWYSIISKKMSFLVWRIIKQYLPVDSVLFKKGIQFASKFQCCASIETIQHVFFTNQIAIQIWDHFTNLFGVKKAIFTSVPQLLKAKHGEQRYTFQGILHRINHTLQILVHTELLHYKQWKGDMNVALLLGAWVYIPRSKPLTIVFWSRPNIGKYKLNIDGFFRNGVAGIGGVIRNDNGQMIYALGIYKAAASALEA</sequence>
<evidence type="ECO:0000313" key="4">
    <source>
        <dbReference type="Proteomes" id="UP001454036"/>
    </source>
</evidence>
<comment type="caution">
    <text evidence="3">The sequence shown here is derived from an EMBL/GenBank/DDBJ whole genome shotgun (WGS) entry which is preliminary data.</text>
</comment>
<organism evidence="3 4">
    <name type="scientific">Lithospermum erythrorhizon</name>
    <name type="common">Purple gromwell</name>
    <name type="synonym">Lithospermum officinale var. erythrorhizon</name>
    <dbReference type="NCBI Taxonomy" id="34254"/>
    <lineage>
        <taxon>Eukaryota</taxon>
        <taxon>Viridiplantae</taxon>
        <taxon>Streptophyta</taxon>
        <taxon>Embryophyta</taxon>
        <taxon>Tracheophyta</taxon>
        <taxon>Spermatophyta</taxon>
        <taxon>Magnoliopsida</taxon>
        <taxon>eudicotyledons</taxon>
        <taxon>Gunneridae</taxon>
        <taxon>Pentapetalae</taxon>
        <taxon>asterids</taxon>
        <taxon>lamiids</taxon>
        <taxon>Boraginales</taxon>
        <taxon>Boraginaceae</taxon>
        <taxon>Boraginoideae</taxon>
        <taxon>Lithospermeae</taxon>
        <taxon>Lithospermum</taxon>
    </lineage>
</organism>
<evidence type="ECO:0000313" key="3">
    <source>
        <dbReference type="EMBL" id="GAA0161430.1"/>
    </source>
</evidence>
<dbReference type="PANTHER" id="PTHR33116">
    <property type="entry name" value="REVERSE TRANSCRIPTASE ZINC-BINDING DOMAIN-CONTAINING PROTEIN-RELATED-RELATED"/>
    <property type="match status" value="1"/>
</dbReference>
<evidence type="ECO:0000259" key="2">
    <source>
        <dbReference type="Pfam" id="PF13966"/>
    </source>
</evidence>
<feature type="domain" description="Reverse transcriptase zinc-binding" evidence="2">
    <location>
        <begin position="384"/>
        <end position="467"/>
    </location>
</feature>
<gene>
    <name evidence="3" type="ORF">LIER_17746</name>
</gene>
<dbReference type="Pfam" id="PF00078">
    <property type="entry name" value="RVT_1"/>
    <property type="match status" value="1"/>
</dbReference>
<evidence type="ECO:0008006" key="5">
    <source>
        <dbReference type="Google" id="ProtNLM"/>
    </source>
</evidence>
<evidence type="ECO:0000259" key="1">
    <source>
        <dbReference type="Pfam" id="PF00078"/>
    </source>
</evidence>
<dbReference type="InterPro" id="IPR026960">
    <property type="entry name" value="RVT-Znf"/>
</dbReference>
<dbReference type="AlphaFoldDB" id="A0AAV3QD91"/>
<reference evidence="3 4" key="1">
    <citation type="submission" date="2024-01" db="EMBL/GenBank/DDBJ databases">
        <title>The complete chloroplast genome sequence of Lithospermum erythrorhizon: insights into the phylogenetic relationship among Boraginaceae species and the maternal lineages of purple gromwells.</title>
        <authorList>
            <person name="Okada T."/>
            <person name="Watanabe K."/>
        </authorList>
    </citation>
    <scope>NUCLEOTIDE SEQUENCE [LARGE SCALE GENOMIC DNA]</scope>
</reference>
<accession>A0AAV3QD91</accession>
<dbReference type="Proteomes" id="UP001454036">
    <property type="component" value="Unassembled WGS sequence"/>
</dbReference>
<dbReference type="SUPFAM" id="SSF56672">
    <property type="entry name" value="DNA/RNA polymerases"/>
    <property type="match status" value="1"/>
</dbReference>
<dbReference type="InterPro" id="IPR000477">
    <property type="entry name" value="RT_dom"/>
</dbReference>